<dbReference type="AlphaFoldDB" id="A0A4Q1BGL2"/>
<keyword evidence="3" id="KW-1185">Reference proteome</keyword>
<accession>A0A4Q1BGL2</accession>
<feature type="region of interest" description="Disordered" evidence="1">
    <location>
        <begin position="47"/>
        <end position="92"/>
    </location>
</feature>
<dbReference type="OrthoDB" id="5550090at2759"/>
<reference evidence="2 3" key="1">
    <citation type="submission" date="2016-06" db="EMBL/GenBank/DDBJ databases">
        <title>Evolution of pathogenesis and genome organization in the Tremellales.</title>
        <authorList>
            <person name="Cuomo C."/>
            <person name="Litvintseva A."/>
            <person name="Heitman J."/>
            <person name="Chen Y."/>
            <person name="Sun S."/>
            <person name="Springer D."/>
            <person name="Dromer F."/>
            <person name="Young S."/>
            <person name="Zeng Q."/>
            <person name="Chapman S."/>
            <person name="Gujja S."/>
            <person name="Saif S."/>
            <person name="Birren B."/>
        </authorList>
    </citation>
    <scope>NUCLEOTIDE SEQUENCE [LARGE SCALE GENOMIC DNA]</scope>
    <source>
        <strain evidence="2 3">ATCC 28783</strain>
    </source>
</reference>
<comment type="caution">
    <text evidence="2">The sequence shown here is derived from an EMBL/GenBank/DDBJ whole genome shotgun (WGS) entry which is preliminary data.</text>
</comment>
<feature type="region of interest" description="Disordered" evidence="1">
    <location>
        <begin position="193"/>
        <end position="386"/>
    </location>
</feature>
<dbReference type="Proteomes" id="UP000289152">
    <property type="component" value="Unassembled WGS sequence"/>
</dbReference>
<dbReference type="VEuPathDB" id="FungiDB:TREMEDRAFT_62521"/>
<name>A0A4Q1BGL2_TREME</name>
<feature type="region of interest" description="Disordered" evidence="1">
    <location>
        <begin position="1"/>
        <end position="25"/>
    </location>
</feature>
<dbReference type="EMBL" id="SDIL01000089">
    <property type="protein sequence ID" value="RXK36709.1"/>
    <property type="molecule type" value="Genomic_DNA"/>
</dbReference>
<proteinExistence type="predicted"/>
<gene>
    <name evidence="2" type="ORF">M231_06016</name>
</gene>
<feature type="compositionally biased region" description="Low complexity" evidence="1">
    <location>
        <begin position="197"/>
        <end position="223"/>
    </location>
</feature>
<sequence>MPRSHAPKSITLLLPSPSPYTSDPPHMDVLMIARDLARQNGQVMNIDSFLPPKPYAGPSTPPPAPSISSPLPGPPNSVARKRQSSPPLHWKTKRKLAMLAARESVTPMTPDNAPIESEGNTGGVQEGENIQVGETPMSTGKRKEVDRGEIQTGASYWNSLLIRARSERGPQWDYNTQSFLVDRHSTRYYTHGLPVRTSTSVPPSDDSPSSSNPSPLPLLESTPQQTDHMGSMEQYSNGHTSQHDPKSHSPVKSSIPNTDSFTTQNHPSQFDDSSFPSSSSQPGHPSRPSYPPKTTSHAQSPYPYQNMQTSDTYPQSHPIQNSSTPQGIQRRTSGQSEMTPGRKDSFTFQQPIQNQQHNQNPLPQLQNQHQQPSSAPSLYAQPNVGGVNPAMLQLQTELARRQSGSNNGQFTNSQNPTAPAGLTMAGIQNMHNVQNVQNSHHMGGGVQGGGNQIMQGMRNGMQSMANGGTIGQSFQNLTPQQALALFPQSNSQTYISSNGSLGPMLGVGPMSTNGGIGSDVGVGMAQAALGGPLLSTSAWEG</sequence>
<feature type="compositionally biased region" description="Polar residues" evidence="1">
    <location>
        <begin position="292"/>
        <end position="338"/>
    </location>
</feature>
<feature type="compositionally biased region" description="Low complexity" evidence="1">
    <location>
        <begin position="266"/>
        <end position="287"/>
    </location>
</feature>
<feature type="compositionally biased region" description="Pro residues" evidence="1">
    <location>
        <begin position="51"/>
        <end position="75"/>
    </location>
</feature>
<dbReference type="InParanoid" id="A0A4Q1BGL2"/>
<feature type="region of interest" description="Disordered" evidence="1">
    <location>
        <begin position="105"/>
        <end position="147"/>
    </location>
</feature>
<evidence type="ECO:0000313" key="2">
    <source>
        <dbReference type="EMBL" id="RXK36709.1"/>
    </source>
</evidence>
<protein>
    <submittedName>
        <fullName evidence="2">Uncharacterized protein</fullName>
    </submittedName>
</protein>
<organism evidence="2 3">
    <name type="scientific">Tremella mesenterica</name>
    <name type="common">Jelly fungus</name>
    <dbReference type="NCBI Taxonomy" id="5217"/>
    <lineage>
        <taxon>Eukaryota</taxon>
        <taxon>Fungi</taxon>
        <taxon>Dikarya</taxon>
        <taxon>Basidiomycota</taxon>
        <taxon>Agaricomycotina</taxon>
        <taxon>Tremellomycetes</taxon>
        <taxon>Tremellales</taxon>
        <taxon>Tremellaceae</taxon>
        <taxon>Tremella</taxon>
    </lineage>
</organism>
<dbReference type="STRING" id="5217.A0A4Q1BGL2"/>
<feature type="compositionally biased region" description="Low complexity" evidence="1">
    <location>
        <begin position="349"/>
        <end position="372"/>
    </location>
</feature>
<feature type="compositionally biased region" description="Polar residues" evidence="1">
    <location>
        <begin position="224"/>
        <end position="240"/>
    </location>
</feature>
<feature type="compositionally biased region" description="Polar residues" evidence="1">
    <location>
        <begin position="250"/>
        <end position="265"/>
    </location>
</feature>
<evidence type="ECO:0000256" key="1">
    <source>
        <dbReference type="SAM" id="MobiDB-lite"/>
    </source>
</evidence>
<evidence type="ECO:0000313" key="3">
    <source>
        <dbReference type="Proteomes" id="UP000289152"/>
    </source>
</evidence>